<evidence type="ECO:0000256" key="1">
    <source>
        <dbReference type="SAM" id="MobiDB-lite"/>
    </source>
</evidence>
<dbReference type="EMBL" id="MH629685">
    <property type="protein sequence ID" value="AXN58367.1"/>
    <property type="molecule type" value="Genomic_DNA"/>
</dbReference>
<feature type="compositionally biased region" description="Basic and acidic residues" evidence="1">
    <location>
        <begin position="99"/>
        <end position="113"/>
    </location>
</feature>
<organism evidence="2">
    <name type="scientific">Synechococcus virus S-PRM1</name>
    <dbReference type="NCBI Taxonomy" id="2100130"/>
    <lineage>
        <taxon>Viruses</taxon>
        <taxon>Duplodnaviria</taxon>
        <taxon>Heunggongvirae</taxon>
        <taxon>Uroviricota</taxon>
        <taxon>Caudoviricetes</taxon>
        <taxon>Pantevenvirales</taxon>
        <taxon>Kyanoviridae</taxon>
        <taxon>Makelovirus</taxon>
        <taxon>Makelovirus prm1</taxon>
    </lineage>
</organism>
<reference evidence="2" key="1">
    <citation type="submission" date="2018-07" db="EMBL/GenBank/DDBJ databases">
        <title>Complete genome sequence of the cyanophage S-PRM1 isolated from Singapore coastal waters.</title>
        <authorList>
            <person name="Chenard C."/>
            <person name="Kolundzija S."/>
            <person name="Lauro F.M."/>
        </authorList>
    </citation>
    <scope>NUCLEOTIDE SEQUENCE [LARGE SCALE GENOMIC DNA]</scope>
</reference>
<dbReference type="GeneID" id="65115557"/>
<proteinExistence type="predicted"/>
<dbReference type="KEGG" id="vg:65115557"/>
<sequence length="126" mass="13196">MDSPPTVSETGTVTGTAAFPLIPATVVVVSGKVVVEVPTVHVGGIVVGCFGASADGSEGKTVEVGLVVCHVAIVGPLRRIRHRSWPSWRIVHKRAPQGSERDKPTAGTDHDGGPGRLTQCRSPTRW</sequence>
<protein>
    <submittedName>
        <fullName evidence="2">Uncharacterized protein</fullName>
    </submittedName>
</protein>
<accession>A0A346FK62</accession>
<dbReference type="RefSeq" id="YP_010097890.1">
    <property type="nucleotide sequence ID" value="NC_055761.1"/>
</dbReference>
<feature type="region of interest" description="Disordered" evidence="1">
    <location>
        <begin position="89"/>
        <end position="126"/>
    </location>
</feature>
<keyword evidence="3" id="KW-1185">Reference proteome</keyword>
<dbReference type="Proteomes" id="UP000259950">
    <property type="component" value="Segment"/>
</dbReference>
<name>A0A346FK62_9CAUD</name>
<evidence type="ECO:0000313" key="2">
    <source>
        <dbReference type="EMBL" id="AXN58367.1"/>
    </source>
</evidence>
<evidence type="ECO:0000313" key="3">
    <source>
        <dbReference type="Proteomes" id="UP000259950"/>
    </source>
</evidence>